<dbReference type="PANTHER" id="PTHR47738">
    <property type="entry name" value="PTS SYSTEM FRUCTOSE-LIKE EIIA COMPONENT-RELATED"/>
    <property type="match status" value="1"/>
</dbReference>
<evidence type="ECO:0000313" key="2">
    <source>
        <dbReference type="EMBL" id="SFG78699.1"/>
    </source>
</evidence>
<proteinExistence type="predicted"/>
<name>A0A1I2UQZ8_9BACL</name>
<dbReference type="EMBL" id="FOOY01000022">
    <property type="protein sequence ID" value="SFG78699.1"/>
    <property type="molecule type" value="Genomic_DNA"/>
</dbReference>
<evidence type="ECO:0000259" key="1">
    <source>
        <dbReference type="PROSITE" id="PS51094"/>
    </source>
</evidence>
<protein>
    <submittedName>
        <fullName evidence="2">PTS system IIA component, Gat family</fullName>
    </submittedName>
</protein>
<dbReference type="SUPFAM" id="SSF55804">
    <property type="entry name" value="Phoshotransferase/anion transport protein"/>
    <property type="match status" value="1"/>
</dbReference>
<dbReference type="Proteomes" id="UP000198752">
    <property type="component" value="Unassembled WGS sequence"/>
</dbReference>
<feature type="domain" description="PTS EIIA type-2" evidence="1">
    <location>
        <begin position="5"/>
        <end position="152"/>
    </location>
</feature>
<organism evidence="2 3">
    <name type="scientific">Sporolactobacillus nakayamae</name>
    <dbReference type="NCBI Taxonomy" id="269670"/>
    <lineage>
        <taxon>Bacteria</taxon>
        <taxon>Bacillati</taxon>
        <taxon>Bacillota</taxon>
        <taxon>Bacilli</taxon>
        <taxon>Bacillales</taxon>
        <taxon>Sporolactobacillaceae</taxon>
        <taxon>Sporolactobacillus</taxon>
    </lineage>
</organism>
<keyword evidence="3" id="KW-1185">Reference proteome</keyword>
<dbReference type="PROSITE" id="PS51094">
    <property type="entry name" value="PTS_EIIA_TYPE_2"/>
    <property type="match status" value="1"/>
</dbReference>
<dbReference type="STRING" id="269670.SAMN02982927_02761"/>
<dbReference type="PANTHER" id="PTHR47738:SF3">
    <property type="entry name" value="PHOSPHOTRANSFERASE SYSTEM MANNITOL_FRUCTOSE-SPECIFIC IIA DOMAIN CONTAINING PROTEIN"/>
    <property type="match status" value="1"/>
</dbReference>
<dbReference type="InterPro" id="IPR002178">
    <property type="entry name" value="PTS_EIIA_type-2_dom"/>
</dbReference>
<dbReference type="Pfam" id="PF00359">
    <property type="entry name" value="PTS_EIIA_2"/>
    <property type="match status" value="1"/>
</dbReference>
<evidence type="ECO:0000313" key="3">
    <source>
        <dbReference type="Proteomes" id="UP000198752"/>
    </source>
</evidence>
<dbReference type="AlphaFoldDB" id="A0A1I2UQZ8"/>
<dbReference type="Gene3D" id="3.40.930.10">
    <property type="entry name" value="Mannitol-specific EII, Chain A"/>
    <property type="match status" value="1"/>
</dbReference>
<accession>A0A1I2UQZ8</accession>
<sequence length="159" mass="17915">MEILELVKKKLVFPNIRVDTHEELFRFMFTALQDAGCVKQTFLQGVLDREAHFPTGLKLTQFGCALPHTDLEHVITPAIAVATLKEPVLFKSMEDLKTIVPVNLVFMLALNKPEDQLLALKQLASIIQNDALIKKLIDANDQESLFSAILEVKKFNSNK</sequence>
<dbReference type="InterPro" id="IPR051541">
    <property type="entry name" value="PTS_SugarTrans_NitroReg"/>
</dbReference>
<dbReference type="RefSeq" id="WP_177184796.1">
    <property type="nucleotide sequence ID" value="NZ_FOOY01000022.1"/>
</dbReference>
<dbReference type="CDD" id="cd00211">
    <property type="entry name" value="PTS_IIA_fru"/>
    <property type="match status" value="1"/>
</dbReference>
<gene>
    <name evidence="2" type="ORF">SAMN02982927_02761</name>
</gene>
<reference evidence="3" key="1">
    <citation type="submission" date="2016-10" db="EMBL/GenBank/DDBJ databases">
        <authorList>
            <person name="Varghese N."/>
            <person name="Submissions S."/>
        </authorList>
    </citation>
    <scope>NUCLEOTIDE SEQUENCE [LARGE SCALE GENOMIC DNA]</scope>
    <source>
        <strain evidence="3">ATCC 700379</strain>
    </source>
</reference>
<dbReference type="InterPro" id="IPR016152">
    <property type="entry name" value="PTrfase/Anion_transptr"/>
</dbReference>